<name>E9H7A2_DAPPU</name>
<dbReference type="HOGENOM" id="CLU_2173539_0_0_1"/>
<evidence type="ECO:0000313" key="2">
    <source>
        <dbReference type="Proteomes" id="UP000000305"/>
    </source>
</evidence>
<reference evidence="1 2" key="1">
    <citation type="journal article" date="2011" name="Science">
        <title>The ecoresponsive genome of Daphnia pulex.</title>
        <authorList>
            <person name="Colbourne J.K."/>
            <person name="Pfrender M.E."/>
            <person name="Gilbert D."/>
            <person name="Thomas W.K."/>
            <person name="Tucker A."/>
            <person name="Oakley T.H."/>
            <person name="Tokishita S."/>
            <person name="Aerts A."/>
            <person name="Arnold G.J."/>
            <person name="Basu M.K."/>
            <person name="Bauer D.J."/>
            <person name="Caceres C.E."/>
            <person name="Carmel L."/>
            <person name="Casola C."/>
            <person name="Choi J.H."/>
            <person name="Detter J.C."/>
            <person name="Dong Q."/>
            <person name="Dusheyko S."/>
            <person name="Eads B.D."/>
            <person name="Frohlich T."/>
            <person name="Geiler-Samerotte K.A."/>
            <person name="Gerlach D."/>
            <person name="Hatcher P."/>
            <person name="Jogdeo S."/>
            <person name="Krijgsveld J."/>
            <person name="Kriventseva E.V."/>
            <person name="Kultz D."/>
            <person name="Laforsch C."/>
            <person name="Lindquist E."/>
            <person name="Lopez J."/>
            <person name="Manak J.R."/>
            <person name="Muller J."/>
            <person name="Pangilinan J."/>
            <person name="Patwardhan R.P."/>
            <person name="Pitluck S."/>
            <person name="Pritham E.J."/>
            <person name="Rechtsteiner A."/>
            <person name="Rho M."/>
            <person name="Rogozin I.B."/>
            <person name="Sakarya O."/>
            <person name="Salamov A."/>
            <person name="Schaack S."/>
            <person name="Shapiro H."/>
            <person name="Shiga Y."/>
            <person name="Skalitzky C."/>
            <person name="Smith Z."/>
            <person name="Souvorov A."/>
            <person name="Sung W."/>
            <person name="Tang Z."/>
            <person name="Tsuchiya D."/>
            <person name="Tu H."/>
            <person name="Vos H."/>
            <person name="Wang M."/>
            <person name="Wolf Y.I."/>
            <person name="Yamagata H."/>
            <person name="Yamada T."/>
            <person name="Ye Y."/>
            <person name="Shaw J.R."/>
            <person name="Andrews J."/>
            <person name="Crease T.J."/>
            <person name="Tang H."/>
            <person name="Lucas S.M."/>
            <person name="Robertson H.M."/>
            <person name="Bork P."/>
            <person name="Koonin E.V."/>
            <person name="Zdobnov E.M."/>
            <person name="Grigoriev I.V."/>
            <person name="Lynch M."/>
            <person name="Boore J.L."/>
        </authorList>
    </citation>
    <scope>NUCLEOTIDE SEQUENCE [LARGE SCALE GENOMIC DNA]</scope>
</reference>
<keyword evidence="2" id="KW-1185">Reference proteome</keyword>
<dbReference type="OrthoDB" id="6381572at2759"/>
<protein>
    <submittedName>
        <fullName evidence="1">Uncharacterized protein</fullName>
    </submittedName>
</protein>
<gene>
    <name evidence="1" type="ORF">DAPPUDRAFT_254540</name>
</gene>
<dbReference type="Pfam" id="PF05380">
    <property type="entry name" value="Peptidase_A17"/>
    <property type="match status" value="1"/>
</dbReference>
<dbReference type="Proteomes" id="UP000000305">
    <property type="component" value="Unassembled WGS sequence"/>
</dbReference>
<dbReference type="EMBL" id="GL732600">
    <property type="protein sequence ID" value="EFX72342.1"/>
    <property type="molecule type" value="Genomic_DNA"/>
</dbReference>
<evidence type="ECO:0000313" key="1">
    <source>
        <dbReference type="EMBL" id="EFX72342.1"/>
    </source>
</evidence>
<dbReference type="InParanoid" id="E9H7A2"/>
<dbReference type="InterPro" id="IPR008042">
    <property type="entry name" value="Retrotrans_Pao"/>
</dbReference>
<dbReference type="KEGG" id="dpx:DAPPUDRAFT_254540"/>
<accession>E9H7A2</accession>
<proteinExistence type="predicted"/>
<sequence>MKREKEPIRDKSDLLGTDNDQKKVLGAVWNIREDTLRFRVDHLAEEENTRVSLTSKVAGVFDPLGLAAPLIVKAKIRFRELGVKGLKVSDPADGNRNRWPLVGVMVYDNA</sequence>
<organism evidence="1 2">
    <name type="scientific">Daphnia pulex</name>
    <name type="common">Water flea</name>
    <dbReference type="NCBI Taxonomy" id="6669"/>
    <lineage>
        <taxon>Eukaryota</taxon>
        <taxon>Metazoa</taxon>
        <taxon>Ecdysozoa</taxon>
        <taxon>Arthropoda</taxon>
        <taxon>Crustacea</taxon>
        <taxon>Branchiopoda</taxon>
        <taxon>Diplostraca</taxon>
        <taxon>Cladocera</taxon>
        <taxon>Anomopoda</taxon>
        <taxon>Daphniidae</taxon>
        <taxon>Daphnia</taxon>
    </lineage>
</organism>
<dbReference type="AlphaFoldDB" id="E9H7A2"/>